<dbReference type="InterPro" id="IPR050571">
    <property type="entry name" value="Class-IV_PLP-Dep_Aminotrnsfr"/>
</dbReference>
<dbReference type="GO" id="GO:0008652">
    <property type="term" value="P:amino acid biosynthetic process"/>
    <property type="evidence" value="ECO:0007669"/>
    <property type="project" value="UniProtKB-ARBA"/>
</dbReference>
<keyword evidence="3" id="KW-0663">Pyridoxal phosphate</keyword>
<dbReference type="CDD" id="cd00449">
    <property type="entry name" value="PLPDE_IV"/>
    <property type="match status" value="1"/>
</dbReference>
<dbReference type="SUPFAM" id="SSF56752">
    <property type="entry name" value="D-aminoacid aminotransferase-like PLP-dependent enzymes"/>
    <property type="match status" value="1"/>
</dbReference>
<dbReference type="Gene3D" id="3.20.10.10">
    <property type="entry name" value="D-amino Acid Aminotransferase, subunit A, domain 2"/>
    <property type="match status" value="1"/>
</dbReference>
<accession>A0AAW1PFF9</accession>
<feature type="compositionally biased region" description="Polar residues" evidence="4">
    <location>
        <begin position="49"/>
        <end position="63"/>
    </location>
</feature>
<evidence type="ECO:0000256" key="4">
    <source>
        <dbReference type="SAM" id="MobiDB-lite"/>
    </source>
</evidence>
<dbReference type="InterPro" id="IPR043131">
    <property type="entry name" value="BCAT-like_N"/>
</dbReference>
<comment type="cofactor">
    <cofactor evidence="1">
        <name>pyridoxal 5'-phosphate</name>
        <dbReference type="ChEBI" id="CHEBI:597326"/>
    </cofactor>
</comment>
<dbReference type="PANTHER" id="PTHR42743">
    <property type="entry name" value="AMINO-ACID AMINOTRANSFERASE"/>
    <property type="match status" value="1"/>
</dbReference>
<comment type="caution">
    <text evidence="5">The sequence shown here is derived from an EMBL/GenBank/DDBJ whole genome shotgun (WGS) entry which is preliminary data.</text>
</comment>
<reference evidence="5 6" key="1">
    <citation type="journal article" date="2024" name="Nat. Commun.">
        <title>Phylogenomics reveals the evolutionary origins of lichenization in chlorophyte algae.</title>
        <authorList>
            <person name="Puginier C."/>
            <person name="Libourel C."/>
            <person name="Otte J."/>
            <person name="Skaloud P."/>
            <person name="Haon M."/>
            <person name="Grisel S."/>
            <person name="Petersen M."/>
            <person name="Berrin J.G."/>
            <person name="Delaux P.M."/>
            <person name="Dal Grande F."/>
            <person name="Keller J."/>
        </authorList>
    </citation>
    <scope>NUCLEOTIDE SEQUENCE [LARGE SCALE GENOMIC DNA]</scope>
    <source>
        <strain evidence="5 6">SAG 2036</strain>
    </source>
</reference>
<dbReference type="Proteomes" id="UP001465755">
    <property type="component" value="Unassembled WGS sequence"/>
</dbReference>
<dbReference type="EMBL" id="JALJOQ010000032">
    <property type="protein sequence ID" value="KAK9807238.1"/>
    <property type="molecule type" value="Genomic_DNA"/>
</dbReference>
<evidence type="ECO:0000313" key="6">
    <source>
        <dbReference type="Proteomes" id="UP001465755"/>
    </source>
</evidence>
<evidence type="ECO:0000256" key="3">
    <source>
        <dbReference type="ARBA" id="ARBA00022898"/>
    </source>
</evidence>
<sequence length="426" mass="46498">MATNLLNSRSTPASQLISPSSLSPPVCPRLHQRRADPRSCAERPLVSRVQASSATADPPQNSPGALDTLQDDGKQGSPVALERWLQRTRPAPILEAEDVFNSLLGRLHPNASRYRAFYNSEIGGIVTHPGMMLIHMDDHMVHRGHSVFDTAELTSGHLYCLDAHFARFISSAAKAGILLPHTQAQMYRIILETAAASRLMFGSVRYWLSVGRGGFGLSPSECITPTFYVMVTSPLEADPLIHTKGLRVCTSSVPAKDSFSATVKSTNYLLNALNLFDAEQSGYDQGIFVDEEENVLEGPNINLGIITKDHEMIVPPFERTLEGITLTRLLSLVPEYITSGTVPITSIQQRPINKYEAMEALEVFVCGSSMKVRGVTSWDDAVIAEGRVGEITMQLHGILTADMEKGTSVLTAVPYGYLTASGDWVE</sequence>
<feature type="compositionally biased region" description="Polar residues" evidence="4">
    <location>
        <begin position="1"/>
        <end position="11"/>
    </location>
</feature>
<dbReference type="PANTHER" id="PTHR42743:SF22">
    <property type="entry name" value="D-AMINO-ACID TRANSAMINASE, CHLOROPLASTIC"/>
    <property type="match status" value="1"/>
</dbReference>
<evidence type="ECO:0000313" key="5">
    <source>
        <dbReference type="EMBL" id="KAK9807238.1"/>
    </source>
</evidence>
<dbReference type="InterPro" id="IPR036038">
    <property type="entry name" value="Aminotransferase-like"/>
</dbReference>
<feature type="region of interest" description="Disordered" evidence="4">
    <location>
        <begin position="1"/>
        <end position="75"/>
    </location>
</feature>
<evidence type="ECO:0000256" key="1">
    <source>
        <dbReference type="ARBA" id="ARBA00001933"/>
    </source>
</evidence>
<dbReference type="FunFam" id="3.20.10.10:FF:000002">
    <property type="entry name" value="D-alanine aminotransferase"/>
    <property type="match status" value="1"/>
</dbReference>
<dbReference type="Pfam" id="PF01063">
    <property type="entry name" value="Aminotran_4"/>
    <property type="match status" value="1"/>
</dbReference>
<feature type="compositionally biased region" description="Low complexity" evidence="4">
    <location>
        <begin position="12"/>
        <end position="24"/>
    </location>
</feature>
<gene>
    <name evidence="5" type="ORF">WJX73_000814</name>
</gene>
<dbReference type="InterPro" id="IPR001544">
    <property type="entry name" value="Aminotrans_IV"/>
</dbReference>
<evidence type="ECO:0000256" key="2">
    <source>
        <dbReference type="ARBA" id="ARBA00009320"/>
    </source>
</evidence>
<dbReference type="InterPro" id="IPR043132">
    <property type="entry name" value="BCAT-like_C"/>
</dbReference>
<dbReference type="GO" id="GO:0046394">
    <property type="term" value="P:carboxylic acid biosynthetic process"/>
    <property type="evidence" value="ECO:0007669"/>
    <property type="project" value="UniProtKB-ARBA"/>
</dbReference>
<dbReference type="Gene3D" id="3.30.470.10">
    <property type="match status" value="1"/>
</dbReference>
<name>A0AAW1PFF9_9CHLO</name>
<dbReference type="GO" id="GO:0003824">
    <property type="term" value="F:catalytic activity"/>
    <property type="evidence" value="ECO:0007669"/>
    <property type="project" value="InterPro"/>
</dbReference>
<protein>
    <submittedName>
        <fullName evidence="5">Uncharacterized protein</fullName>
    </submittedName>
</protein>
<dbReference type="AlphaFoldDB" id="A0AAW1PFF9"/>
<organism evidence="5 6">
    <name type="scientific">Symbiochloris irregularis</name>
    <dbReference type="NCBI Taxonomy" id="706552"/>
    <lineage>
        <taxon>Eukaryota</taxon>
        <taxon>Viridiplantae</taxon>
        <taxon>Chlorophyta</taxon>
        <taxon>core chlorophytes</taxon>
        <taxon>Trebouxiophyceae</taxon>
        <taxon>Trebouxiales</taxon>
        <taxon>Trebouxiaceae</taxon>
        <taxon>Symbiochloris</taxon>
    </lineage>
</organism>
<proteinExistence type="inferred from homology"/>
<comment type="similarity">
    <text evidence="2">Belongs to the class-IV pyridoxal-phosphate-dependent aminotransferase family.</text>
</comment>
<keyword evidence="6" id="KW-1185">Reference proteome</keyword>